<evidence type="ECO:0000313" key="3">
    <source>
        <dbReference type="EMBL" id="KAA6407775.1"/>
    </source>
</evidence>
<feature type="region of interest" description="Disordered" evidence="1">
    <location>
        <begin position="106"/>
        <end position="146"/>
    </location>
</feature>
<keyword evidence="2" id="KW-0732">Signal</keyword>
<gene>
    <name evidence="3" type="ORF">FRX48_08613</name>
</gene>
<evidence type="ECO:0000256" key="1">
    <source>
        <dbReference type="SAM" id="MobiDB-lite"/>
    </source>
</evidence>
<organism evidence="3 4">
    <name type="scientific">Lasallia pustulata</name>
    <dbReference type="NCBI Taxonomy" id="136370"/>
    <lineage>
        <taxon>Eukaryota</taxon>
        <taxon>Fungi</taxon>
        <taxon>Dikarya</taxon>
        <taxon>Ascomycota</taxon>
        <taxon>Pezizomycotina</taxon>
        <taxon>Lecanoromycetes</taxon>
        <taxon>OSLEUM clade</taxon>
        <taxon>Umbilicariomycetidae</taxon>
        <taxon>Umbilicariales</taxon>
        <taxon>Umbilicariaceae</taxon>
        <taxon>Lasallia</taxon>
    </lineage>
</organism>
<accession>A0A5M8PEX8</accession>
<comment type="caution">
    <text evidence="3">The sequence shown here is derived from an EMBL/GenBank/DDBJ whole genome shotgun (WGS) entry which is preliminary data.</text>
</comment>
<dbReference type="AlphaFoldDB" id="A0A5M8PEX8"/>
<feature type="compositionally biased region" description="Acidic residues" evidence="1">
    <location>
        <begin position="127"/>
        <end position="136"/>
    </location>
</feature>
<reference evidence="3 4" key="1">
    <citation type="submission" date="2019-09" db="EMBL/GenBank/DDBJ databases">
        <title>The hologenome of the rock-dwelling lichen Lasallia pustulata.</title>
        <authorList>
            <person name="Greshake Tzovaras B."/>
            <person name="Segers F."/>
            <person name="Bicker A."/>
            <person name="Dal Grande F."/>
            <person name="Otte J."/>
            <person name="Hankeln T."/>
            <person name="Schmitt I."/>
            <person name="Ebersberger I."/>
        </authorList>
    </citation>
    <scope>NUCLEOTIDE SEQUENCE [LARGE SCALE GENOMIC DNA]</scope>
    <source>
        <strain evidence="3">A1-1</strain>
    </source>
</reference>
<proteinExistence type="predicted"/>
<evidence type="ECO:0000313" key="4">
    <source>
        <dbReference type="Proteomes" id="UP000324767"/>
    </source>
</evidence>
<evidence type="ECO:0000256" key="2">
    <source>
        <dbReference type="SAM" id="SignalP"/>
    </source>
</evidence>
<feature type="signal peptide" evidence="2">
    <location>
        <begin position="1"/>
        <end position="26"/>
    </location>
</feature>
<dbReference type="Proteomes" id="UP000324767">
    <property type="component" value="Unassembled WGS sequence"/>
</dbReference>
<feature type="chain" id="PRO_5024278018" description="Secreted protein" evidence="2">
    <location>
        <begin position="27"/>
        <end position="146"/>
    </location>
</feature>
<evidence type="ECO:0008006" key="5">
    <source>
        <dbReference type="Google" id="ProtNLM"/>
    </source>
</evidence>
<dbReference type="EMBL" id="VXIT01000016">
    <property type="protein sequence ID" value="KAA6407775.1"/>
    <property type="molecule type" value="Genomic_DNA"/>
</dbReference>
<name>A0A5M8PEX8_9LECA</name>
<sequence length="146" mass="16144">MRQIQHFVLLVLALELLLLNIRLQTSTKVVRAHACIDDGKDNKNHRDDGESISDLLFSSFETNVQQDHSPPNEDLAEMLEDVEAGANPRPLLRAVVGAIINLRKAAHHTTVPPTDYPDEGDSRAEKEGEEEGEEAAVAENAVQCLR</sequence>
<feature type="compositionally biased region" description="Low complexity" evidence="1">
    <location>
        <begin position="137"/>
        <end position="146"/>
    </location>
</feature>
<protein>
    <recommendedName>
        <fullName evidence="5">Secreted protein</fullName>
    </recommendedName>
</protein>